<evidence type="ECO:0000313" key="2">
    <source>
        <dbReference type="Proteomes" id="UP000705983"/>
    </source>
</evidence>
<reference evidence="2" key="1">
    <citation type="submission" date="2021-02" db="EMBL/GenBank/DDBJ databases">
        <title>Leucobacter sp. CX169.</title>
        <authorList>
            <person name="Cheng Y."/>
        </authorList>
    </citation>
    <scope>NUCLEOTIDE SEQUENCE [LARGE SCALE GENOMIC DNA]</scope>
    <source>
        <strain evidence="2">JY899</strain>
    </source>
</reference>
<dbReference type="Proteomes" id="UP000705983">
    <property type="component" value="Unassembled WGS sequence"/>
</dbReference>
<comment type="caution">
    <text evidence="1">The sequence shown here is derived from an EMBL/GenBank/DDBJ whole genome shotgun (WGS) entry which is preliminary data.</text>
</comment>
<dbReference type="EMBL" id="JAFFJS010000001">
    <property type="protein sequence ID" value="MBM9432215.1"/>
    <property type="molecule type" value="Genomic_DNA"/>
</dbReference>
<proteinExistence type="predicted"/>
<sequence length="262" mass="27856">MEQFAKLAIGSIAPDPDHPALGPLAQANADGTLYTLTDQDLPGRCIDGRRPTTPYAQIVPCAPGGSLSLLVGLAATRGATDPMWGASELTTKLTWHGTEGAIHVGPDDRSSGCGALDWVSSIIDLANDHEALVREVAEALDMPMATGYPLASLAGEKLDSAGIYRMFDDQPHTTVTPLRGFHSEIAIVINHEKGTTIDQNTLDRLGHIDVFDVDAWSLEVGADWLADNYGVDRDRAASAMSAFTIAALAFLAQPSMTVMHHN</sequence>
<keyword evidence="2" id="KW-1185">Reference proteome</keyword>
<dbReference type="SUPFAM" id="SSF159779">
    <property type="entry name" value="CdCA1 repeat-like"/>
    <property type="match status" value="1"/>
</dbReference>
<evidence type="ECO:0000313" key="1">
    <source>
        <dbReference type="EMBL" id="MBM9432215.1"/>
    </source>
</evidence>
<accession>A0ABS2TC42</accession>
<dbReference type="RefSeq" id="WP_187995844.1">
    <property type="nucleotide sequence ID" value="NZ_JACEXG010000001.1"/>
</dbReference>
<name>A0ABS2TC42_9ACTO</name>
<protein>
    <submittedName>
        <fullName evidence="1">Uncharacterized protein</fullName>
    </submittedName>
</protein>
<gene>
    <name evidence="1" type="ORF">JVW63_00600</name>
</gene>
<organism evidence="1 2">
    <name type="scientific">Flaviflexus equikiangi</name>
    <dbReference type="NCBI Taxonomy" id="2758573"/>
    <lineage>
        <taxon>Bacteria</taxon>
        <taxon>Bacillati</taxon>
        <taxon>Actinomycetota</taxon>
        <taxon>Actinomycetes</taxon>
        <taxon>Actinomycetales</taxon>
        <taxon>Actinomycetaceae</taxon>
        <taxon>Flaviflexus</taxon>
    </lineage>
</organism>